<dbReference type="Proteomes" id="UP000018817">
    <property type="component" value="Unassembled WGS sequence"/>
</dbReference>
<proteinExistence type="predicted"/>
<name>W2QZM4_PHYN3</name>
<dbReference type="OMA" id="IASECNR"/>
<protein>
    <recommendedName>
        <fullName evidence="3">PiggyBac transposable element-derived protein domain-containing protein</fullName>
    </recommendedName>
</protein>
<reference evidence="1 2" key="2">
    <citation type="submission" date="2013-11" db="EMBL/GenBank/DDBJ databases">
        <title>The Genome Sequence of Phytophthora parasitica INRA-310.</title>
        <authorList>
            <consortium name="The Broad Institute Genomics Platform"/>
            <person name="Russ C."/>
            <person name="Tyler B."/>
            <person name="Panabieres F."/>
            <person name="Shan W."/>
            <person name="Tripathy S."/>
            <person name="Grunwald N."/>
            <person name="Machado M."/>
            <person name="Johnson C.S."/>
            <person name="Arredondo F."/>
            <person name="Hong C."/>
            <person name="Coffey M."/>
            <person name="Young S.K."/>
            <person name="Zeng Q."/>
            <person name="Gargeya S."/>
            <person name="Fitzgerald M."/>
            <person name="Abouelleil A."/>
            <person name="Alvarado L."/>
            <person name="Chapman S.B."/>
            <person name="Gainer-Dewar J."/>
            <person name="Goldberg J."/>
            <person name="Griggs A."/>
            <person name="Gujja S."/>
            <person name="Hansen M."/>
            <person name="Howarth C."/>
            <person name="Imamovic A."/>
            <person name="Ireland A."/>
            <person name="Larimer J."/>
            <person name="McCowan C."/>
            <person name="Murphy C."/>
            <person name="Pearson M."/>
            <person name="Poon T.W."/>
            <person name="Priest M."/>
            <person name="Roberts A."/>
            <person name="Saif S."/>
            <person name="Shea T."/>
            <person name="Sykes S."/>
            <person name="Wortman J."/>
            <person name="Nusbaum C."/>
            <person name="Birren B."/>
        </authorList>
    </citation>
    <scope>NUCLEOTIDE SEQUENCE [LARGE SCALE GENOMIC DNA]</scope>
    <source>
        <strain evidence="1 2">INRA-310</strain>
    </source>
</reference>
<gene>
    <name evidence="1" type="ORF">PPTG_21681</name>
</gene>
<organism evidence="1 2">
    <name type="scientific">Phytophthora nicotianae (strain INRA-310)</name>
    <name type="common">Phytophthora parasitica</name>
    <dbReference type="NCBI Taxonomy" id="761204"/>
    <lineage>
        <taxon>Eukaryota</taxon>
        <taxon>Sar</taxon>
        <taxon>Stramenopiles</taxon>
        <taxon>Oomycota</taxon>
        <taxon>Peronosporomycetes</taxon>
        <taxon>Peronosporales</taxon>
        <taxon>Peronosporaceae</taxon>
        <taxon>Phytophthora</taxon>
    </lineage>
</organism>
<dbReference type="GeneID" id="20190280"/>
<reference evidence="2" key="1">
    <citation type="submission" date="2011-12" db="EMBL/GenBank/DDBJ databases">
        <authorList>
            <consortium name="The Broad Institute Genome Sequencing Platform"/>
            <person name="Russ C."/>
            <person name="Tyler B."/>
            <person name="Panabieres F."/>
            <person name="Shan W."/>
            <person name="Tripathy S."/>
            <person name="Grunwald N."/>
            <person name="Machado M."/>
            <person name="Young S.K."/>
            <person name="Zeng Q."/>
            <person name="Gargeya S."/>
            <person name="Fitzgerald M."/>
            <person name="Haas B."/>
            <person name="Abouelleil A."/>
            <person name="Alvarado L."/>
            <person name="Arachchi H.M."/>
            <person name="Berlin A."/>
            <person name="Chapman S.B."/>
            <person name="Gearin G."/>
            <person name="Goldberg J."/>
            <person name="Griggs A."/>
            <person name="Gujja S."/>
            <person name="Hansen M."/>
            <person name="Heiman D."/>
            <person name="Howarth C."/>
            <person name="Larimer J."/>
            <person name="Lui A."/>
            <person name="MacDonald P.J.P."/>
            <person name="McCowen C."/>
            <person name="Montmayeur A."/>
            <person name="Murphy C."/>
            <person name="Neiman D."/>
            <person name="Pearson M."/>
            <person name="Priest M."/>
            <person name="Roberts A."/>
            <person name="Saif S."/>
            <person name="Shea T."/>
            <person name="Sisk P."/>
            <person name="Stolte C."/>
            <person name="Sykes S."/>
            <person name="Wortman J."/>
            <person name="Nusbaum C."/>
            <person name="Birren B."/>
        </authorList>
    </citation>
    <scope>NUCLEOTIDE SEQUENCE [LARGE SCALE GENOMIC DNA]</scope>
    <source>
        <strain evidence="2">INRA-310</strain>
    </source>
</reference>
<evidence type="ECO:0008006" key="3">
    <source>
        <dbReference type="Google" id="ProtNLM"/>
    </source>
</evidence>
<evidence type="ECO:0000313" key="2">
    <source>
        <dbReference type="Proteomes" id="UP000018817"/>
    </source>
</evidence>
<dbReference type="OrthoDB" id="142668at2759"/>
<dbReference type="VEuPathDB" id="FungiDB:PPTG_21681"/>
<accession>W2QZM4</accession>
<evidence type="ECO:0000313" key="1">
    <source>
        <dbReference type="EMBL" id="ETN17715.1"/>
    </source>
</evidence>
<dbReference type="EMBL" id="KI669567">
    <property type="protein sequence ID" value="ETN17715.1"/>
    <property type="molecule type" value="Genomic_DNA"/>
</dbReference>
<dbReference type="RefSeq" id="XP_008897562.1">
    <property type="nucleotide sequence ID" value="XM_008899314.1"/>
</dbReference>
<dbReference type="AlphaFoldDB" id="W2QZM4"/>
<sequence>MSKEQLRDHAKRSWTTYFEEDCTSLQMPAAELTQCTAAPTQILQALGNDLEGFFFLFLSKKMWVSIASECNRYQLQYRTQAADVIMTRQKRINQRRPVYKIKSLQQIQKEQRAFKPTQPHELVSFIGLLCARAPCPHREKLAKHWAVKKAF</sequence>